<organism evidence="2 3">
    <name type="scientific">Paractinoplanes aksuensis</name>
    <dbReference type="NCBI Taxonomy" id="2939490"/>
    <lineage>
        <taxon>Bacteria</taxon>
        <taxon>Bacillati</taxon>
        <taxon>Actinomycetota</taxon>
        <taxon>Actinomycetes</taxon>
        <taxon>Micromonosporales</taxon>
        <taxon>Micromonosporaceae</taxon>
        <taxon>Paractinoplanes</taxon>
    </lineage>
</organism>
<evidence type="ECO:0000313" key="2">
    <source>
        <dbReference type="EMBL" id="MCO8271524.1"/>
    </source>
</evidence>
<accession>A0ABT1DL10</accession>
<dbReference type="InterPro" id="IPR046828">
    <property type="entry name" value="RepSA"/>
</dbReference>
<dbReference type="Proteomes" id="UP001523369">
    <property type="component" value="Unassembled WGS sequence"/>
</dbReference>
<evidence type="ECO:0000256" key="1">
    <source>
        <dbReference type="SAM" id="MobiDB-lite"/>
    </source>
</evidence>
<dbReference type="Pfam" id="PF20199">
    <property type="entry name" value="RepSA"/>
    <property type="match status" value="2"/>
</dbReference>
<protein>
    <submittedName>
        <fullName evidence="2">Plasmid replication initiator protein</fullName>
    </submittedName>
</protein>
<evidence type="ECO:0000313" key="3">
    <source>
        <dbReference type="Proteomes" id="UP001523369"/>
    </source>
</evidence>
<name>A0ABT1DL10_9ACTN</name>
<reference evidence="2 3" key="1">
    <citation type="submission" date="2022-06" db="EMBL/GenBank/DDBJ databases">
        <title>New Species of the Genus Actinoplanes, ActinopZanes ferrugineus.</title>
        <authorList>
            <person name="Ding P."/>
        </authorList>
    </citation>
    <scope>NUCLEOTIDE SEQUENCE [LARGE SCALE GENOMIC DNA]</scope>
    <source>
        <strain evidence="2 3">TRM88003</strain>
    </source>
</reference>
<dbReference type="EMBL" id="JAMYJR010000013">
    <property type="protein sequence ID" value="MCO8271524.1"/>
    <property type="molecule type" value="Genomic_DNA"/>
</dbReference>
<comment type="caution">
    <text evidence="2">The sequence shown here is derived from an EMBL/GenBank/DDBJ whole genome shotgun (WGS) entry which is preliminary data.</text>
</comment>
<dbReference type="RefSeq" id="WP_253237650.1">
    <property type="nucleotide sequence ID" value="NZ_JAMYJR010000013.1"/>
</dbReference>
<proteinExistence type="predicted"/>
<gene>
    <name evidence="2" type="ORF">M1L60_13070</name>
</gene>
<feature type="region of interest" description="Disordered" evidence="1">
    <location>
        <begin position="1"/>
        <end position="37"/>
    </location>
</feature>
<sequence>MTSSTLDLAPREHSARGAGSNAATGWTPPAAHSTAAGQALTRASRPDYFDWLSHVQAASGCTRPIRLSGTLDSIEAATGRLLDSRHTDQLPDAAIYKACGTRLASVCPSCARTYQRDAYQILRSFLVGGKGIPATVAKHPAVFPTFTAPSFGIVHTRVVRKHTCTNRKRCTCQAEPCHARRDTPAPCEHGHPVVCWRRHTTDDPALGQPLCLDCYDYDHHVVWNLFSTELWHRTKQAADRYLAQLCKARGLPPVAKTTPSGKVRMVPAAQLTHGKAAEMQRRAVVHFHALVRLDGVHPDDPDAVLIPPPGVDVDDIIAAFHHAVRTISFTTPAHPDNREGWDVRWGDPDKGFDIQALTLAGDGSITDDMVGEQLASQKAGYLAKYTTKSTEATGFSSTRITDDTIGQYDPDGDHIARLVAACWRIGRPISDLSARTRPPGDRPRTATGGPFGEPWDCPDCGTHTRYRACPVCVAERQANLDTKPTSGRPATNPYARLRRWAHRFGFAGHFLTKTRRRVVRFATLRDTRIVYRRTEDQAATDPSTVRAVDHLDETTLIVGNLSFAGVGWHNNGDALLANTAAAMARARHETGREELAHEAGFVVPLALQAA</sequence>
<keyword evidence="3" id="KW-1185">Reference proteome</keyword>